<dbReference type="VEuPathDB" id="FungiDB:CXQ85_001616"/>
<name>A0A2V1AML2_9ASCO</name>
<dbReference type="GO" id="GO:0016592">
    <property type="term" value="C:mediator complex"/>
    <property type="evidence" value="ECO:0007669"/>
    <property type="project" value="InterPro"/>
</dbReference>
<protein>
    <recommendedName>
        <fullName evidence="7">Mediator of RNA polymerase II transcription subunit 9</fullName>
    </recommendedName>
    <alternativeName>
        <fullName evidence="7">Mediator complex subunit 9</fullName>
    </alternativeName>
</protein>
<dbReference type="EMBL" id="PKFO01000001">
    <property type="protein sequence ID" value="PVH19310.1"/>
    <property type="molecule type" value="Genomic_DNA"/>
</dbReference>
<reference evidence="8 9" key="1">
    <citation type="submission" date="2017-12" db="EMBL/GenBank/DDBJ databases">
        <title>Genome Sequence of a Multidrug-Resistant Candida haemulonii Isolate from a Patient with Chronic Leg Ulcers in Israel.</title>
        <authorList>
            <person name="Chow N.A."/>
            <person name="Gade L."/>
            <person name="Batra D."/>
            <person name="Rowe L.A."/>
            <person name="Ben-Ami R."/>
            <person name="Loparev V.N."/>
            <person name="Litvintseva A.P."/>
        </authorList>
    </citation>
    <scope>NUCLEOTIDE SEQUENCE [LARGE SCALE GENOMIC DNA]</scope>
    <source>
        <strain evidence="8 9">B11899</strain>
    </source>
</reference>
<comment type="similarity">
    <text evidence="2 7">Belongs to the Mediator complex subunit 9 family.</text>
</comment>
<organism evidence="8 9">
    <name type="scientific">Candidozyma haemuli</name>
    <dbReference type="NCBI Taxonomy" id="45357"/>
    <lineage>
        <taxon>Eukaryota</taxon>
        <taxon>Fungi</taxon>
        <taxon>Dikarya</taxon>
        <taxon>Ascomycota</taxon>
        <taxon>Saccharomycotina</taxon>
        <taxon>Pichiomycetes</taxon>
        <taxon>Metschnikowiaceae</taxon>
        <taxon>Candidozyma</taxon>
    </lineage>
</organism>
<keyword evidence="9" id="KW-1185">Reference proteome</keyword>
<dbReference type="GO" id="GO:0006357">
    <property type="term" value="P:regulation of transcription by RNA polymerase II"/>
    <property type="evidence" value="ECO:0007669"/>
    <property type="project" value="InterPro"/>
</dbReference>
<evidence type="ECO:0000256" key="3">
    <source>
        <dbReference type="ARBA" id="ARBA00023015"/>
    </source>
</evidence>
<keyword evidence="5 7" id="KW-0804">Transcription</keyword>
<dbReference type="InterPro" id="IPR011425">
    <property type="entry name" value="Med9"/>
</dbReference>
<keyword evidence="6 7" id="KW-0539">Nucleus</keyword>
<evidence type="ECO:0000256" key="1">
    <source>
        <dbReference type="ARBA" id="ARBA00004123"/>
    </source>
</evidence>
<evidence type="ECO:0000256" key="7">
    <source>
        <dbReference type="RuleBase" id="RU364145"/>
    </source>
</evidence>
<comment type="caution">
    <text evidence="8">The sequence shown here is derived from an EMBL/GenBank/DDBJ whole genome shotgun (WGS) entry which is preliminary data.</text>
</comment>
<evidence type="ECO:0000313" key="8">
    <source>
        <dbReference type="EMBL" id="PVH19310.1"/>
    </source>
</evidence>
<dbReference type="Pfam" id="PF07544">
    <property type="entry name" value="Med9"/>
    <property type="match status" value="1"/>
</dbReference>
<proteinExistence type="inferred from homology"/>
<dbReference type="Proteomes" id="UP000244309">
    <property type="component" value="Unassembled WGS sequence"/>
</dbReference>
<dbReference type="AlphaFoldDB" id="A0A2V1AML2"/>
<gene>
    <name evidence="7" type="primary">MED9</name>
    <name evidence="8" type="ORF">CXQ85_001616</name>
</gene>
<dbReference type="GO" id="GO:0003712">
    <property type="term" value="F:transcription coregulator activity"/>
    <property type="evidence" value="ECO:0007669"/>
    <property type="project" value="InterPro"/>
</dbReference>
<comment type="subcellular location">
    <subcellularLocation>
        <location evidence="1 7">Nucleus</location>
    </subcellularLocation>
</comment>
<comment type="function">
    <text evidence="7">Component of the Mediator complex, a coactivator involved in the regulated transcription of nearly all RNA polymerase II-dependent genes. Mediator functions as a bridge to convey information from gene-specific regulatory proteins to the basal RNA polymerase II transcription machinery. Mediator is recruited to promoters by direct interactions with regulatory proteins and serves as a scaffold for the assembly of a functional preinitiation complex with RNA polymerase II and the general transcription factors.</text>
</comment>
<accession>A0A2V1AML2</accession>
<sequence length="124" mass="14179">MSEESKQEPKPVSEDVVIADPQEQEESALDKVEVIELLPNLFTLLQQLEKGELQPKDFDNHAGTIRMKLNNMRSLLSEISGICEPVEDRLQKIKAVRESNSRKKEFINAFRERVRGDLKDDSGN</sequence>
<evidence type="ECO:0000256" key="2">
    <source>
        <dbReference type="ARBA" id="ARBA00008089"/>
    </source>
</evidence>
<keyword evidence="3 7" id="KW-0805">Transcription regulation</keyword>
<comment type="subunit">
    <text evidence="7">Component of the Mediator complex.</text>
</comment>
<evidence type="ECO:0000256" key="5">
    <source>
        <dbReference type="ARBA" id="ARBA00023163"/>
    </source>
</evidence>
<evidence type="ECO:0000256" key="4">
    <source>
        <dbReference type="ARBA" id="ARBA00023159"/>
    </source>
</evidence>
<evidence type="ECO:0000256" key="6">
    <source>
        <dbReference type="ARBA" id="ARBA00023242"/>
    </source>
</evidence>
<dbReference type="OrthoDB" id="4092914at2759"/>
<evidence type="ECO:0000313" key="9">
    <source>
        <dbReference type="Proteomes" id="UP000244309"/>
    </source>
</evidence>
<keyword evidence="4 7" id="KW-0010">Activator</keyword>